<evidence type="ECO:0000259" key="6">
    <source>
        <dbReference type="SMART" id="SM00849"/>
    </source>
</evidence>
<evidence type="ECO:0000256" key="4">
    <source>
        <dbReference type="ARBA" id="ARBA00022801"/>
    </source>
</evidence>
<dbReference type="SUPFAM" id="SSF56281">
    <property type="entry name" value="Metallo-hydrolase/oxidoreductase"/>
    <property type="match status" value="1"/>
</dbReference>
<keyword evidence="4 7" id="KW-0378">Hydrolase</keyword>
<dbReference type="InterPro" id="IPR001279">
    <property type="entry name" value="Metallo-B-lactamas"/>
</dbReference>
<protein>
    <submittedName>
        <fullName evidence="7">4-pyridoxolactonase</fullName>
        <ecNumber evidence="7">3.1.1.27</ecNumber>
    </submittedName>
</protein>
<name>A0A1Y5SEZ2_9RHOB</name>
<keyword evidence="8" id="KW-1185">Reference proteome</keyword>
<evidence type="ECO:0000313" key="8">
    <source>
        <dbReference type="Proteomes" id="UP000193900"/>
    </source>
</evidence>
<dbReference type="SMART" id="SM00849">
    <property type="entry name" value="Lactamase_B"/>
    <property type="match status" value="1"/>
</dbReference>
<dbReference type="Proteomes" id="UP000193900">
    <property type="component" value="Unassembled WGS sequence"/>
</dbReference>
<keyword evidence="3" id="KW-0479">Metal-binding</keyword>
<evidence type="ECO:0000256" key="3">
    <source>
        <dbReference type="ARBA" id="ARBA00022723"/>
    </source>
</evidence>
<keyword evidence="5" id="KW-0862">Zinc</keyword>
<dbReference type="InterPro" id="IPR036866">
    <property type="entry name" value="RibonucZ/Hydroxyglut_hydro"/>
</dbReference>
<organism evidence="7 8">
    <name type="scientific">Roseisalinus antarcticus</name>
    <dbReference type="NCBI Taxonomy" id="254357"/>
    <lineage>
        <taxon>Bacteria</taxon>
        <taxon>Pseudomonadati</taxon>
        <taxon>Pseudomonadota</taxon>
        <taxon>Alphaproteobacteria</taxon>
        <taxon>Rhodobacterales</taxon>
        <taxon>Roseobacteraceae</taxon>
        <taxon>Roseisalinus</taxon>
    </lineage>
</organism>
<reference evidence="7 8" key="1">
    <citation type="submission" date="2017-03" db="EMBL/GenBank/DDBJ databases">
        <authorList>
            <person name="Afonso C.L."/>
            <person name="Miller P.J."/>
            <person name="Scott M.A."/>
            <person name="Spackman E."/>
            <person name="Goraichik I."/>
            <person name="Dimitrov K.M."/>
            <person name="Suarez D.L."/>
            <person name="Swayne D.E."/>
        </authorList>
    </citation>
    <scope>NUCLEOTIDE SEQUENCE [LARGE SCALE GENOMIC DNA]</scope>
    <source>
        <strain evidence="7 8">CECT 7023</strain>
    </source>
</reference>
<dbReference type="PANTHER" id="PTHR42978">
    <property type="entry name" value="QUORUM-QUENCHING LACTONASE YTNP-RELATED-RELATED"/>
    <property type="match status" value="1"/>
</dbReference>
<proteinExistence type="inferred from homology"/>
<comment type="similarity">
    <text evidence="2">Belongs to the metallo-beta-lactamase superfamily.</text>
</comment>
<dbReference type="AlphaFoldDB" id="A0A1Y5SEZ2"/>
<comment type="cofactor">
    <cofactor evidence="1">
        <name>Zn(2+)</name>
        <dbReference type="ChEBI" id="CHEBI:29105"/>
    </cofactor>
</comment>
<dbReference type="Pfam" id="PF00753">
    <property type="entry name" value="Lactamase_B"/>
    <property type="match status" value="1"/>
</dbReference>
<evidence type="ECO:0000313" key="7">
    <source>
        <dbReference type="EMBL" id="SLN37599.1"/>
    </source>
</evidence>
<dbReference type="InterPro" id="IPR051013">
    <property type="entry name" value="MBL_superfamily_lactonases"/>
</dbReference>
<dbReference type="EMBL" id="FWFZ01000005">
    <property type="protein sequence ID" value="SLN37599.1"/>
    <property type="molecule type" value="Genomic_DNA"/>
</dbReference>
<dbReference type="GO" id="GO:0046872">
    <property type="term" value="F:metal ion binding"/>
    <property type="evidence" value="ECO:0007669"/>
    <property type="project" value="UniProtKB-KW"/>
</dbReference>
<evidence type="ECO:0000256" key="5">
    <source>
        <dbReference type="ARBA" id="ARBA00022833"/>
    </source>
</evidence>
<dbReference type="EC" id="3.1.1.27" evidence="7"/>
<accession>A0A1Y5SEZ2</accession>
<feature type="domain" description="Metallo-beta-lactamase" evidence="6">
    <location>
        <begin position="31"/>
        <end position="253"/>
    </location>
</feature>
<gene>
    <name evidence="7" type="ORF">ROA7023_01416</name>
</gene>
<dbReference type="PANTHER" id="PTHR42978:SF2">
    <property type="entry name" value="102 KBASES UNSTABLE REGION: FROM 1 TO 119443"/>
    <property type="match status" value="1"/>
</dbReference>
<evidence type="ECO:0000256" key="1">
    <source>
        <dbReference type="ARBA" id="ARBA00001947"/>
    </source>
</evidence>
<dbReference type="RefSeq" id="WP_085878298.1">
    <property type="nucleotide sequence ID" value="NZ_FWFZ01000005.1"/>
</dbReference>
<dbReference type="OrthoDB" id="9773738at2"/>
<dbReference type="GO" id="GO:0047585">
    <property type="term" value="F:4-pyridoxolactonase activity"/>
    <property type="evidence" value="ECO:0007669"/>
    <property type="project" value="UniProtKB-EC"/>
</dbReference>
<evidence type="ECO:0000256" key="2">
    <source>
        <dbReference type="ARBA" id="ARBA00007749"/>
    </source>
</evidence>
<sequence>MIVHFAISARVRVYERLVLRGAPWAVVGLPVRYGIVLHPDAGPVLIDTGYHPGMMTVPAGLALRAYRRLMPPDFDAAGQPATALGALGVQPADVRHIVLTHLHADHVAGLVDFPQARVHVAPEIARLLGRGRRLPAGKGVFAELVPRDLAARAEAFPDPTAQSPLGPAADILGDGTLLAVALPGHALGHCGIWVAPSELLYATDTAWTMPGLMEDRETRLAVAAVADDRRAAARSAARVRRFAEDGGRVVLCHDPAPCPEDLP</sequence>
<dbReference type="Gene3D" id="3.60.15.10">
    <property type="entry name" value="Ribonuclease Z/Hydroxyacylglutathione hydrolase-like"/>
    <property type="match status" value="1"/>
</dbReference>